<evidence type="ECO:0000313" key="1">
    <source>
        <dbReference type="EMBL" id="KAJ8675376.1"/>
    </source>
</evidence>
<accession>A0ACC2NX44</accession>
<dbReference type="EMBL" id="CM056742">
    <property type="protein sequence ID" value="KAJ8675376.1"/>
    <property type="molecule type" value="Genomic_DNA"/>
</dbReference>
<name>A0ACC2NX44_9HYME</name>
<protein>
    <submittedName>
        <fullName evidence="1">Uncharacterized protein</fullName>
    </submittedName>
</protein>
<evidence type="ECO:0000313" key="2">
    <source>
        <dbReference type="Proteomes" id="UP001239111"/>
    </source>
</evidence>
<sequence length="182" mass="19855">MYTESYMIQLQLGDNNDVNVNSSRGDMKKGQSGCNLCTHPTCPLGLNSDGLSSCLECENGILVLDPSAAPNWKLVCNRCDVIIHLFEGAHIKLTVDPDEVCDCGAQLLTVEYKQDTSKLPNEETGMRGCVFCTPAFLALVEKHRAVASKPVATRGRAHTKGRSRGKPRPPKDKMAQLAAYFV</sequence>
<comment type="caution">
    <text evidence="1">The sequence shown here is derived from an EMBL/GenBank/DDBJ whole genome shotgun (WGS) entry which is preliminary data.</text>
</comment>
<gene>
    <name evidence="1" type="ORF">QAD02_011162</name>
</gene>
<organism evidence="1 2">
    <name type="scientific">Eretmocerus hayati</name>
    <dbReference type="NCBI Taxonomy" id="131215"/>
    <lineage>
        <taxon>Eukaryota</taxon>
        <taxon>Metazoa</taxon>
        <taxon>Ecdysozoa</taxon>
        <taxon>Arthropoda</taxon>
        <taxon>Hexapoda</taxon>
        <taxon>Insecta</taxon>
        <taxon>Pterygota</taxon>
        <taxon>Neoptera</taxon>
        <taxon>Endopterygota</taxon>
        <taxon>Hymenoptera</taxon>
        <taxon>Apocrita</taxon>
        <taxon>Proctotrupomorpha</taxon>
        <taxon>Chalcidoidea</taxon>
        <taxon>Aphelinidae</taxon>
        <taxon>Aphelininae</taxon>
        <taxon>Eretmocerus</taxon>
    </lineage>
</organism>
<keyword evidence="2" id="KW-1185">Reference proteome</keyword>
<dbReference type="Proteomes" id="UP001239111">
    <property type="component" value="Chromosome 2"/>
</dbReference>
<proteinExistence type="predicted"/>
<reference evidence="1" key="1">
    <citation type="submission" date="2023-04" db="EMBL/GenBank/DDBJ databases">
        <title>A chromosome-level genome assembly of the parasitoid wasp Eretmocerus hayati.</title>
        <authorList>
            <person name="Zhong Y."/>
            <person name="Liu S."/>
            <person name="Liu Y."/>
        </authorList>
    </citation>
    <scope>NUCLEOTIDE SEQUENCE</scope>
    <source>
        <strain evidence="1">ZJU_SS_LIU_2023</strain>
    </source>
</reference>